<gene>
    <name evidence="3" type="ORF">RND81_08G118200</name>
</gene>
<comment type="caution">
    <text evidence="3">The sequence shown here is derived from an EMBL/GenBank/DDBJ whole genome shotgun (WGS) entry which is preliminary data.</text>
</comment>
<dbReference type="Proteomes" id="UP001443914">
    <property type="component" value="Unassembled WGS sequence"/>
</dbReference>
<dbReference type="EMBL" id="JBDFQZ010000008">
    <property type="protein sequence ID" value="KAK9698620.1"/>
    <property type="molecule type" value="Genomic_DNA"/>
</dbReference>
<proteinExistence type="predicted"/>
<sequence>MEKLCLSSTQSPTNFHPFLPSSFPINRAKRRVFFPINNPKKFTFFASKNDPISDFDSNNNSKFDEWDLMELKFGKMLGEDPKLTLAKVMGRKLNPDASYIEIEKNFHKNKGKLVEVREVPFDVPDKLGAKKVGNGLNLVKPVPNKGIKVGSGGNDSSLPEIKRPSGSVKNTKSAVSKSNVPNVILRKPSVFNEDDDETDSSYRMRIKRNLSLSMSTEPVKEKFSGMTLLKKPQPSVAEEESGVENENNAVSESMYSGPTSRPGNDFEGDEENDKQITTTSSSEVPLLEKPNAVSSENTEEDDISSTFTEIADVEENRVEAFTSSEGDFVLETGMQLPEQTENAYSEKEIATSNPSIAKTTASEPAFGSVLLGRPKRLDQPRIVMPYPIREGTTSAGPENSNGEVGSLSPSLEAPEEADWIRAEQLFKIGERVDVELISCSPRGFVASFGSLIGFLPYRNLAAKWKFLAFESWLRKNDLDPSKYRQSLGIIGNDEGRNLSMPLESSSAIPDISQKAELKVTADMELDELLRIYEQSKIQYLSSFVGQRIKVNIIYADRKSRKIIFSMRPKEKEEVVEKKRNLMKKLTVGDVVKCCIKKITYFGIFVEVEGVPALVHQTEVSWDYALDPSTYLKIGEIVEAKVHQLDFALERIFLSLKEITPDPLNEALECIVGNNSFDGELEAAQADSEWAEVDSLIKELQEVDGIQAVTKGRFFLSPGLAPTFQVYMASMFENQYKLLARSGNKVQEVIVKATLEKEEMKSEILKCTNRVEL</sequence>
<accession>A0AAW1J776</accession>
<dbReference type="SUPFAM" id="SSF50249">
    <property type="entry name" value="Nucleic acid-binding proteins"/>
    <property type="match status" value="1"/>
</dbReference>
<dbReference type="SMART" id="SM00316">
    <property type="entry name" value="S1"/>
    <property type="match status" value="2"/>
</dbReference>
<dbReference type="Pfam" id="PF00575">
    <property type="entry name" value="S1"/>
    <property type="match status" value="1"/>
</dbReference>
<name>A0AAW1J776_SAPOF</name>
<keyword evidence="4" id="KW-1185">Reference proteome</keyword>
<protein>
    <recommendedName>
        <fullName evidence="2">S1 motif domain-containing protein</fullName>
    </recommendedName>
</protein>
<feature type="compositionally biased region" description="Polar residues" evidence="1">
    <location>
        <begin position="391"/>
        <end position="409"/>
    </location>
</feature>
<dbReference type="PANTHER" id="PTHR47600:SF1">
    <property type="entry name" value="NUCLEIC ACID-BINDING, OB-FOLD-LIKE PROTEIN"/>
    <property type="match status" value="1"/>
</dbReference>
<feature type="region of interest" description="Disordered" evidence="1">
    <location>
        <begin position="387"/>
        <end position="410"/>
    </location>
</feature>
<dbReference type="AlphaFoldDB" id="A0AAW1J776"/>
<dbReference type="InterPro" id="IPR012340">
    <property type="entry name" value="NA-bd_OB-fold"/>
</dbReference>
<feature type="region of interest" description="Disordered" evidence="1">
    <location>
        <begin position="217"/>
        <end position="305"/>
    </location>
</feature>
<feature type="region of interest" description="Disordered" evidence="1">
    <location>
        <begin position="147"/>
        <end position="175"/>
    </location>
</feature>
<evidence type="ECO:0000313" key="3">
    <source>
        <dbReference type="EMBL" id="KAK9698620.1"/>
    </source>
</evidence>
<organism evidence="3 4">
    <name type="scientific">Saponaria officinalis</name>
    <name type="common">Common soapwort</name>
    <name type="synonym">Lychnis saponaria</name>
    <dbReference type="NCBI Taxonomy" id="3572"/>
    <lineage>
        <taxon>Eukaryota</taxon>
        <taxon>Viridiplantae</taxon>
        <taxon>Streptophyta</taxon>
        <taxon>Embryophyta</taxon>
        <taxon>Tracheophyta</taxon>
        <taxon>Spermatophyta</taxon>
        <taxon>Magnoliopsida</taxon>
        <taxon>eudicotyledons</taxon>
        <taxon>Gunneridae</taxon>
        <taxon>Pentapetalae</taxon>
        <taxon>Caryophyllales</taxon>
        <taxon>Caryophyllaceae</taxon>
        <taxon>Caryophylleae</taxon>
        <taxon>Saponaria</taxon>
    </lineage>
</organism>
<feature type="compositionally biased region" description="Polar residues" evidence="1">
    <location>
        <begin position="244"/>
        <end position="262"/>
    </location>
</feature>
<dbReference type="InterPro" id="IPR003029">
    <property type="entry name" value="S1_domain"/>
</dbReference>
<feature type="domain" description="S1 motif" evidence="2">
    <location>
        <begin position="588"/>
        <end position="656"/>
    </location>
</feature>
<dbReference type="Gene3D" id="2.40.50.140">
    <property type="entry name" value="Nucleic acid-binding proteins"/>
    <property type="match status" value="1"/>
</dbReference>
<dbReference type="PANTHER" id="PTHR47600">
    <property type="entry name" value="NUCLEIC ACID-BINDING, OB-FOLD-LIKE PROTEIN"/>
    <property type="match status" value="1"/>
</dbReference>
<dbReference type="GO" id="GO:0003676">
    <property type="term" value="F:nucleic acid binding"/>
    <property type="evidence" value="ECO:0007669"/>
    <property type="project" value="InterPro"/>
</dbReference>
<evidence type="ECO:0000259" key="2">
    <source>
        <dbReference type="PROSITE" id="PS50126"/>
    </source>
</evidence>
<evidence type="ECO:0000256" key="1">
    <source>
        <dbReference type="SAM" id="MobiDB-lite"/>
    </source>
</evidence>
<dbReference type="PROSITE" id="PS50126">
    <property type="entry name" value="S1"/>
    <property type="match status" value="1"/>
</dbReference>
<evidence type="ECO:0000313" key="4">
    <source>
        <dbReference type="Proteomes" id="UP001443914"/>
    </source>
</evidence>
<reference evidence="3" key="1">
    <citation type="submission" date="2024-03" db="EMBL/GenBank/DDBJ databases">
        <title>WGS assembly of Saponaria officinalis var. Norfolk2.</title>
        <authorList>
            <person name="Jenkins J."/>
            <person name="Shu S."/>
            <person name="Grimwood J."/>
            <person name="Barry K."/>
            <person name="Goodstein D."/>
            <person name="Schmutz J."/>
            <person name="Leebens-Mack J."/>
            <person name="Osbourn A."/>
        </authorList>
    </citation>
    <scope>NUCLEOTIDE SEQUENCE [LARGE SCALE GENOMIC DNA]</scope>
    <source>
        <strain evidence="3">JIC</strain>
    </source>
</reference>